<accession>A0A2A5RUE4</accession>
<dbReference type="Proteomes" id="UP000218282">
    <property type="component" value="Unassembled WGS sequence"/>
</dbReference>
<organism evidence="4 5">
    <name type="scientific">Pseudolactococcus piscium</name>
    <dbReference type="NCBI Taxonomy" id="1364"/>
    <lineage>
        <taxon>Bacteria</taxon>
        <taxon>Bacillati</taxon>
        <taxon>Bacillota</taxon>
        <taxon>Bacilli</taxon>
        <taxon>Lactobacillales</taxon>
        <taxon>Streptococcaceae</taxon>
        <taxon>Pseudolactococcus</taxon>
    </lineage>
</organism>
<feature type="region of interest" description="Disordered" evidence="1">
    <location>
        <begin position="18"/>
        <end position="60"/>
    </location>
</feature>
<reference evidence="4 5" key="1">
    <citation type="submission" date="2014-12" db="EMBL/GenBank/DDBJ databases">
        <title>Draft genome sequences of 10 type strains of Lactococcus.</title>
        <authorList>
            <person name="Sun Z."/>
            <person name="Zhong Z."/>
            <person name="Liu W."/>
            <person name="Zhang W."/>
            <person name="Zhang H."/>
        </authorList>
    </citation>
    <scope>NUCLEOTIDE SEQUENCE [LARGE SCALE GENOMIC DNA]</scope>
    <source>
        <strain evidence="4 5">DSM 6634</strain>
    </source>
</reference>
<evidence type="ECO:0000256" key="2">
    <source>
        <dbReference type="SAM" id="SignalP"/>
    </source>
</evidence>
<evidence type="ECO:0000256" key="1">
    <source>
        <dbReference type="SAM" id="MobiDB-lite"/>
    </source>
</evidence>
<sequence>MAGVILASGLSVASLSSEGVSAATNSVNTTGDVTFKEDTTPVGPVDPTDPNTPVDPTNPVTPTNGPLSIDYASSFNFGEQNISAKDETYYASFETVKNTGGGFVNKPNWVQVTDKRGTNAGWKLQVQQGAQFSTTQNGPSKELKGAQIKIKNGTVATTTDNKATAPTASTEVTLIPGTSSQAGAAQDVMTAQSNQGMGTWVDAFGSSTTGDKSISLSIPGVSEKVKDAKYTTQLTWLLNDTPA</sequence>
<evidence type="ECO:0000259" key="3">
    <source>
        <dbReference type="Pfam" id="PF13731"/>
    </source>
</evidence>
<feature type="chain" id="PRO_5012630783" description="WxL domain-containing protein" evidence="2">
    <location>
        <begin position="23"/>
        <end position="243"/>
    </location>
</feature>
<dbReference type="AlphaFoldDB" id="A0A2A5RUE4"/>
<dbReference type="InterPro" id="IPR027994">
    <property type="entry name" value="WxL_dom"/>
</dbReference>
<protein>
    <recommendedName>
        <fullName evidence="3">WxL domain-containing protein</fullName>
    </recommendedName>
</protein>
<keyword evidence="2" id="KW-0732">Signal</keyword>
<feature type="signal peptide" evidence="2">
    <location>
        <begin position="1"/>
        <end position="22"/>
    </location>
</feature>
<feature type="domain" description="WxL" evidence="3">
    <location>
        <begin position="23"/>
        <end position="242"/>
    </location>
</feature>
<comment type="caution">
    <text evidence="4">The sequence shown here is derived from an EMBL/GenBank/DDBJ whole genome shotgun (WGS) entry which is preliminary data.</text>
</comment>
<evidence type="ECO:0000313" key="5">
    <source>
        <dbReference type="Proteomes" id="UP000218282"/>
    </source>
</evidence>
<dbReference type="Pfam" id="PF13731">
    <property type="entry name" value="WxL"/>
    <property type="match status" value="1"/>
</dbReference>
<evidence type="ECO:0000313" key="4">
    <source>
        <dbReference type="EMBL" id="PCS04434.1"/>
    </source>
</evidence>
<dbReference type="EMBL" id="JXJW01000033">
    <property type="protein sequence ID" value="PCS04434.1"/>
    <property type="molecule type" value="Genomic_DNA"/>
</dbReference>
<feature type="compositionally biased region" description="Low complexity" evidence="1">
    <location>
        <begin position="40"/>
        <end position="60"/>
    </location>
</feature>
<proteinExistence type="predicted"/>
<keyword evidence="5" id="KW-1185">Reference proteome</keyword>
<name>A0A2A5RUE4_9LACT</name>
<gene>
    <name evidence="4" type="ORF">RU86_GL001635</name>
</gene>